<evidence type="ECO:0000256" key="1">
    <source>
        <dbReference type="SAM" id="MobiDB-lite"/>
    </source>
</evidence>
<accession>A0A6J4VMF7</accession>
<reference evidence="2" key="1">
    <citation type="submission" date="2020-02" db="EMBL/GenBank/DDBJ databases">
        <authorList>
            <person name="Meier V. D."/>
        </authorList>
    </citation>
    <scope>NUCLEOTIDE SEQUENCE</scope>
    <source>
        <strain evidence="2">AVDCRST_MAG87</strain>
    </source>
</reference>
<dbReference type="AlphaFoldDB" id="A0A6J4VMF7"/>
<organism evidence="2">
    <name type="scientific">uncultured Thermomicrobiales bacterium</name>
    <dbReference type="NCBI Taxonomy" id="1645740"/>
    <lineage>
        <taxon>Bacteria</taxon>
        <taxon>Pseudomonadati</taxon>
        <taxon>Thermomicrobiota</taxon>
        <taxon>Thermomicrobia</taxon>
        <taxon>Thermomicrobiales</taxon>
        <taxon>environmental samples</taxon>
    </lineage>
</organism>
<feature type="non-terminal residue" evidence="2">
    <location>
        <position position="51"/>
    </location>
</feature>
<protein>
    <submittedName>
        <fullName evidence="2">Uncharacterized protein</fullName>
    </submittedName>
</protein>
<gene>
    <name evidence="2" type="ORF">AVDCRST_MAG87-3228</name>
</gene>
<sequence length="51" mass="5410">DVFSGLGSPDRQSPFEKEGKQGRPVPSSSGHHGSRMLRCRECGAGTSGFTM</sequence>
<feature type="region of interest" description="Disordered" evidence="1">
    <location>
        <begin position="1"/>
        <end position="51"/>
    </location>
</feature>
<proteinExistence type="predicted"/>
<name>A0A6J4VMF7_9BACT</name>
<feature type="non-terminal residue" evidence="2">
    <location>
        <position position="1"/>
    </location>
</feature>
<evidence type="ECO:0000313" key="2">
    <source>
        <dbReference type="EMBL" id="CAA9579929.1"/>
    </source>
</evidence>
<dbReference type="EMBL" id="CADCWJ010000711">
    <property type="protein sequence ID" value="CAA9579929.1"/>
    <property type="molecule type" value="Genomic_DNA"/>
</dbReference>